<proteinExistence type="predicted"/>
<name>A0ABQ8P7V4_9CRYT</name>
<organism evidence="2 3">
    <name type="scientific">Cryptosporidium canis</name>
    <dbReference type="NCBI Taxonomy" id="195482"/>
    <lineage>
        <taxon>Eukaryota</taxon>
        <taxon>Sar</taxon>
        <taxon>Alveolata</taxon>
        <taxon>Apicomplexa</taxon>
        <taxon>Conoidasida</taxon>
        <taxon>Coccidia</taxon>
        <taxon>Eucoccidiorida</taxon>
        <taxon>Eimeriorina</taxon>
        <taxon>Cryptosporidiidae</taxon>
        <taxon>Cryptosporidium</taxon>
    </lineage>
</organism>
<evidence type="ECO:0000256" key="1">
    <source>
        <dbReference type="SAM" id="MobiDB-lite"/>
    </source>
</evidence>
<dbReference type="EMBL" id="JAPCXB010000064">
    <property type="protein sequence ID" value="KAJ1611046.1"/>
    <property type="molecule type" value="Genomic_DNA"/>
</dbReference>
<accession>A0ABQ8P7V4</accession>
<sequence>MEKVNYYWKALSQEVRLLERIIYKFKNQHGRLGYFRSVFRTTKELKLLCIAFQETFYNKNSVENAENYYRNLRDLKKMIRRIKWDLKDAGTSISRLLSHGFFLPMIFLLLSAFSRVYSVIINANVTIDCIIPTIPYRPAVPACRASRPTSRDIRNPSETKAGSPAPKKPQPWHPGGLDEEDEDLGEVLSCTPVSENPADLGLGPGPDLGPDLHKPSDEAPAVGEMLESESGGLPGPGSGPESESGEEDSGADVSSDSEGRATTSLEGRPAQKRTKRRRTSVHSRFIMAWHAHSVLRSKARKFNTP</sequence>
<comment type="caution">
    <text evidence="2">The sequence shown here is derived from an EMBL/GenBank/DDBJ whole genome shotgun (WGS) entry which is preliminary data.</text>
</comment>
<evidence type="ECO:0000313" key="3">
    <source>
        <dbReference type="Proteomes" id="UP001071777"/>
    </source>
</evidence>
<keyword evidence="2" id="KW-0472">Membrane</keyword>
<feature type="compositionally biased region" description="Basic residues" evidence="1">
    <location>
        <begin position="270"/>
        <end position="281"/>
    </location>
</feature>
<reference evidence="2" key="1">
    <citation type="submission" date="2022-10" db="EMBL/GenBank/DDBJ databases">
        <title>Adaptive evolution leads to modifications in subtelomeric GC content in a zoonotic Cryptosporidium species.</title>
        <authorList>
            <person name="Li J."/>
            <person name="Feng Y."/>
            <person name="Xiao L."/>
        </authorList>
    </citation>
    <scope>NUCLEOTIDE SEQUENCE</scope>
    <source>
        <strain evidence="2">25894</strain>
    </source>
</reference>
<keyword evidence="2" id="KW-0812">Transmembrane</keyword>
<protein>
    <submittedName>
        <fullName evidence="2">Transmembrane domain-containing protein</fullName>
    </submittedName>
</protein>
<feature type="region of interest" description="Disordered" evidence="1">
    <location>
        <begin position="142"/>
        <end position="285"/>
    </location>
</feature>
<evidence type="ECO:0000313" key="2">
    <source>
        <dbReference type="EMBL" id="KAJ1611046.1"/>
    </source>
</evidence>
<dbReference type="Proteomes" id="UP001071777">
    <property type="component" value="Unassembled WGS sequence"/>
</dbReference>
<keyword evidence="3" id="KW-1185">Reference proteome</keyword>
<gene>
    <name evidence="2" type="ORF">OJ252_1698</name>
</gene>